<dbReference type="Pfam" id="PF00089">
    <property type="entry name" value="Trypsin"/>
    <property type="match status" value="1"/>
</dbReference>
<evidence type="ECO:0000313" key="6">
    <source>
        <dbReference type="Proteomes" id="UP001054837"/>
    </source>
</evidence>
<evidence type="ECO:0000256" key="3">
    <source>
        <dbReference type="ARBA" id="ARBA00023157"/>
    </source>
</evidence>
<dbReference type="AlphaFoldDB" id="A0AAV4QPE0"/>
<proteinExistence type="predicted"/>
<dbReference type="FunFam" id="2.40.10.10:FF:000038">
    <property type="entry name" value="Serine protease"/>
    <property type="match status" value="1"/>
</dbReference>
<sequence length="417" mass="46955">MTPAEKEILKKELDNLLAPEIIQESESPHASPVVPVPKSDGSMRIFFENSGRMTKLRWLFFLAAAVAICSSQDEKFTEDCICTPVYNCINGEISVDGARVINPRRRLLDEDPLDNNNEPRMCGDFHVCCRDPEATTTVRPYQHRCGTRNPEGVNGRILTSQVSGEAEFGEWPWQAAILKKDNGLVFKCGGTLIDDRHIITIAHCVDKFYNNLTGMIVRLGEWDTQVAENVLPHEDFGVEEIMIHPGYRFTNLHNDIAVVRLNRTVIFKPHIDTVCLPQDDDDFIGQECVATGWGSDAYEDGQFSLIMREVYLPVIRNSECQDMLRRTRLGPRFRLYENFLCAGGQEKVDSCKGDGGGPLACYREDNSYAVAGLVSWGIDCGTEEVPGVYVDVKKYTDWIISKTGRPIEEYWSIPTNS</sequence>
<comment type="subcellular location">
    <subcellularLocation>
        <location evidence="1">Secreted</location>
    </subcellularLocation>
</comment>
<reference evidence="5 6" key="1">
    <citation type="submission" date="2021-06" db="EMBL/GenBank/DDBJ databases">
        <title>Caerostris darwini draft genome.</title>
        <authorList>
            <person name="Kono N."/>
            <person name="Arakawa K."/>
        </authorList>
    </citation>
    <scope>NUCLEOTIDE SEQUENCE [LARGE SCALE GENOMIC DNA]</scope>
</reference>
<dbReference type="Proteomes" id="UP001054837">
    <property type="component" value="Unassembled WGS sequence"/>
</dbReference>
<dbReference type="Gene3D" id="2.40.10.10">
    <property type="entry name" value="Trypsin-like serine proteases"/>
    <property type="match status" value="2"/>
</dbReference>
<evidence type="ECO:0000259" key="4">
    <source>
        <dbReference type="PROSITE" id="PS50240"/>
    </source>
</evidence>
<dbReference type="CDD" id="cd00190">
    <property type="entry name" value="Tryp_SPc"/>
    <property type="match status" value="1"/>
</dbReference>
<dbReference type="Gene3D" id="3.10.10.10">
    <property type="entry name" value="HIV Type 1 Reverse Transcriptase, subunit A, domain 1"/>
    <property type="match status" value="1"/>
</dbReference>
<name>A0AAV4QPE0_9ARAC</name>
<dbReference type="SMART" id="SM00020">
    <property type="entry name" value="Tryp_SPc"/>
    <property type="match status" value="1"/>
</dbReference>
<dbReference type="Pfam" id="PF18322">
    <property type="entry name" value="CLIP_1"/>
    <property type="match status" value="1"/>
</dbReference>
<accession>A0AAV4QPE0</accession>
<dbReference type="InterPro" id="IPR009003">
    <property type="entry name" value="Peptidase_S1_PA"/>
</dbReference>
<organism evidence="5 6">
    <name type="scientific">Caerostris darwini</name>
    <dbReference type="NCBI Taxonomy" id="1538125"/>
    <lineage>
        <taxon>Eukaryota</taxon>
        <taxon>Metazoa</taxon>
        <taxon>Ecdysozoa</taxon>
        <taxon>Arthropoda</taxon>
        <taxon>Chelicerata</taxon>
        <taxon>Arachnida</taxon>
        <taxon>Araneae</taxon>
        <taxon>Araneomorphae</taxon>
        <taxon>Entelegynae</taxon>
        <taxon>Araneoidea</taxon>
        <taxon>Araneidae</taxon>
        <taxon>Caerostris</taxon>
    </lineage>
</organism>
<protein>
    <submittedName>
        <fullName evidence="5">Phenoloxidase-activating factor 1</fullName>
    </submittedName>
</protein>
<dbReference type="GO" id="GO:0004252">
    <property type="term" value="F:serine-type endopeptidase activity"/>
    <property type="evidence" value="ECO:0007669"/>
    <property type="project" value="InterPro"/>
</dbReference>
<dbReference type="PROSITE" id="PS50240">
    <property type="entry name" value="TRYPSIN_DOM"/>
    <property type="match status" value="1"/>
</dbReference>
<dbReference type="InterPro" id="IPR043502">
    <property type="entry name" value="DNA/RNA_pol_sf"/>
</dbReference>
<dbReference type="InterPro" id="IPR001254">
    <property type="entry name" value="Trypsin_dom"/>
</dbReference>
<dbReference type="SUPFAM" id="SSF50494">
    <property type="entry name" value="Trypsin-like serine proteases"/>
    <property type="match status" value="1"/>
</dbReference>
<keyword evidence="2" id="KW-0964">Secreted</keyword>
<keyword evidence="6" id="KW-1185">Reference proteome</keyword>
<dbReference type="PANTHER" id="PTHR24258:SF142">
    <property type="entry name" value="PEPTIDASE S1 DOMAIN-CONTAINING PROTEIN"/>
    <property type="match status" value="1"/>
</dbReference>
<dbReference type="EMBL" id="BPLQ01004864">
    <property type="protein sequence ID" value="GIY11092.1"/>
    <property type="molecule type" value="Genomic_DNA"/>
</dbReference>
<keyword evidence="3" id="KW-1015">Disulfide bond</keyword>
<dbReference type="InterPro" id="IPR043504">
    <property type="entry name" value="Peptidase_S1_PA_chymotrypsin"/>
</dbReference>
<dbReference type="GO" id="GO:0071897">
    <property type="term" value="P:DNA biosynthetic process"/>
    <property type="evidence" value="ECO:0007669"/>
    <property type="project" value="UniProtKB-ARBA"/>
</dbReference>
<dbReference type="GO" id="GO:0006508">
    <property type="term" value="P:proteolysis"/>
    <property type="evidence" value="ECO:0007669"/>
    <property type="project" value="InterPro"/>
</dbReference>
<feature type="domain" description="Peptidase S1" evidence="4">
    <location>
        <begin position="152"/>
        <end position="404"/>
    </location>
</feature>
<dbReference type="GO" id="GO:0005576">
    <property type="term" value="C:extracellular region"/>
    <property type="evidence" value="ECO:0007669"/>
    <property type="project" value="UniProtKB-SubCell"/>
</dbReference>
<dbReference type="InterPro" id="IPR041515">
    <property type="entry name" value="PPAF-2-like_Clip"/>
</dbReference>
<evidence type="ECO:0000256" key="2">
    <source>
        <dbReference type="ARBA" id="ARBA00022525"/>
    </source>
</evidence>
<dbReference type="InterPro" id="IPR001314">
    <property type="entry name" value="Peptidase_S1A"/>
</dbReference>
<evidence type="ECO:0000256" key="1">
    <source>
        <dbReference type="ARBA" id="ARBA00004613"/>
    </source>
</evidence>
<gene>
    <name evidence="5" type="primary">PPAF1</name>
    <name evidence="5" type="ORF">CDAR_380641</name>
</gene>
<evidence type="ECO:0000313" key="5">
    <source>
        <dbReference type="EMBL" id="GIY11092.1"/>
    </source>
</evidence>
<dbReference type="PRINTS" id="PR00722">
    <property type="entry name" value="CHYMOTRYPSIN"/>
</dbReference>
<dbReference type="PANTHER" id="PTHR24258">
    <property type="entry name" value="SERINE PROTEASE-RELATED"/>
    <property type="match status" value="1"/>
</dbReference>
<dbReference type="SUPFAM" id="SSF56672">
    <property type="entry name" value="DNA/RNA polymerases"/>
    <property type="match status" value="1"/>
</dbReference>
<comment type="caution">
    <text evidence="5">The sequence shown here is derived from an EMBL/GenBank/DDBJ whole genome shotgun (WGS) entry which is preliminary data.</text>
</comment>